<evidence type="ECO:0000313" key="1">
    <source>
        <dbReference type="EMBL" id="KAI7941957.1"/>
    </source>
</evidence>
<accession>A0ACC0DYX4</accession>
<sequence length="137" mass="15425">SSKKLSEYWFPLPREVTNIQLVDLCSAGLSQQKAECMLDLSYWTVDHVLDPKSIITISPKKVVDELCQVRGIGSWTAEMFLMFCVKNPDILPHGDLVIQKVILKLYTTPAIDQTKLLPLKDYDGPGLKKTGDEVTFL</sequence>
<dbReference type="EMBL" id="CM045876">
    <property type="protein sequence ID" value="KAI7941957.1"/>
    <property type="molecule type" value="Genomic_DNA"/>
</dbReference>
<protein>
    <submittedName>
        <fullName evidence="1">Uncharacterized protein</fullName>
    </submittedName>
</protein>
<dbReference type="Proteomes" id="UP001060170">
    <property type="component" value="Chromosome 12"/>
</dbReference>
<feature type="non-terminal residue" evidence="1">
    <location>
        <position position="1"/>
    </location>
</feature>
<evidence type="ECO:0000313" key="2">
    <source>
        <dbReference type="Proteomes" id="UP001060170"/>
    </source>
</evidence>
<keyword evidence="2" id="KW-1185">Reference proteome</keyword>
<name>A0ACC0DYX4_9BASI</name>
<comment type="caution">
    <text evidence="1">The sequence shown here is derived from an EMBL/GenBank/DDBJ whole genome shotgun (WGS) entry which is preliminary data.</text>
</comment>
<reference evidence="1 2" key="3">
    <citation type="journal article" date="2022" name="Microbiol. Spectr.">
        <title>Folding features and dynamics of 3D genome architecture in plant fungal pathogens.</title>
        <authorList>
            <person name="Xia C."/>
        </authorList>
    </citation>
    <scope>NUCLEOTIDE SEQUENCE [LARGE SCALE GENOMIC DNA]</scope>
    <source>
        <strain evidence="1 2">93-210</strain>
    </source>
</reference>
<proteinExistence type="predicted"/>
<reference evidence="2" key="1">
    <citation type="journal article" date="2018" name="BMC Genomics">
        <title>Genomic insights into host adaptation between the wheat stripe rust pathogen (Puccinia striiformis f. sp. tritici) and the barley stripe rust pathogen (Puccinia striiformis f. sp. hordei).</title>
        <authorList>
            <person name="Xia C."/>
            <person name="Wang M."/>
            <person name="Yin C."/>
            <person name="Cornejo O.E."/>
            <person name="Hulbert S.H."/>
            <person name="Chen X."/>
        </authorList>
    </citation>
    <scope>NUCLEOTIDE SEQUENCE [LARGE SCALE GENOMIC DNA]</scope>
    <source>
        <strain evidence="2">93-210</strain>
    </source>
</reference>
<organism evidence="1 2">
    <name type="scientific">Puccinia striiformis f. sp. tritici</name>
    <dbReference type="NCBI Taxonomy" id="168172"/>
    <lineage>
        <taxon>Eukaryota</taxon>
        <taxon>Fungi</taxon>
        <taxon>Dikarya</taxon>
        <taxon>Basidiomycota</taxon>
        <taxon>Pucciniomycotina</taxon>
        <taxon>Pucciniomycetes</taxon>
        <taxon>Pucciniales</taxon>
        <taxon>Pucciniaceae</taxon>
        <taxon>Puccinia</taxon>
    </lineage>
</organism>
<reference evidence="2" key="2">
    <citation type="journal article" date="2018" name="Mol. Plant Microbe Interact.">
        <title>Genome sequence resources for the wheat stripe rust pathogen (Puccinia striiformis f. sp. tritici) and the barley stripe rust pathogen (Puccinia striiformis f. sp. hordei).</title>
        <authorList>
            <person name="Xia C."/>
            <person name="Wang M."/>
            <person name="Yin C."/>
            <person name="Cornejo O.E."/>
            <person name="Hulbert S.H."/>
            <person name="Chen X."/>
        </authorList>
    </citation>
    <scope>NUCLEOTIDE SEQUENCE [LARGE SCALE GENOMIC DNA]</scope>
    <source>
        <strain evidence="2">93-210</strain>
    </source>
</reference>
<gene>
    <name evidence="1" type="ORF">MJO28_011984</name>
</gene>